<name>E3ITZ7_PSEI1</name>
<dbReference type="InParanoid" id="E3ITZ7"/>
<gene>
    <name evidence="2" type="ordered locus">FraEuI1c_3175</name>
</gene>
<evidence type="ECO:0000313" key="2">
    <source>
        <dbReference type="EMBL" id="ADP81190.1"/>
    </source>
</evidence>
<keyword evidence="1" id="KW-1133">Transmembrane helix</keyword>
<accession>E3ITZ7</accession>
<dbReference type="Proteomes" id="UP000002484">
    <property type="component" value="Chromosome"/>
</dbReference>
<keyword evidence="1" id="KW-0472">Membrane</keyword>
<feature type="transmembrane region" description="Helical" evidence="1">
    <location>
        <begin position="227"/>
        <end position="246"/>
    </location>
</feature>
<evidence type="ECO:0000313" key="3">
    <source>
        <dbReference type="Proteomes" id="UP000002484"/>
    </source>
</evidence>
<dbReference type="KEGG" id="fri:FraEuI1c_3175"/>
<protein>
    <submittedName>
        <fullName evidence="2">Uncharacterized protein</fullName>
    </submittedName>
</protein>
<evidence type="ECO:0000256" key="1">
    <source>
        <dbReference type="SAM" id="Phobius"/>
    </source>
</evidence>
<dbReference type="RefSeq" id="WP_013424308.1">
    <property type="nucleotide sequence ID" value="NC_014666.1"/>
</dbReference>
<sequence length="252" mass="27910">MAKSAAKGHALRDVAPEPDKSTRLKSYRLAVRKPSVVSRDGNIEMTLPTYFGGRKWIIPLRQIAVRDLSAAPSVDNTADREPVLARELRVPYLFTTGPVTKPNLQLMFDEPQRVPPVRLAAAFAPNTDLPFGYRSTRSQIGDHVDGVLLRAYDSAKLSRLLKAAGARPFDDPTSWMHEHRTIVSDATERDTLTRRRRTGRSLQRVAAVLLFATLVAGRWLLPGNGPWWPVLLLLGVLIGLLGLAAVGRRLAR</sequence>
<keyword evidence="3" id="KW-1185">Reference proteome</keyword>
<organism evidence="2 3">
    <name type="scientific">Pseudofrankia inefficax (strain DSM 45817 / CECT 9037 / DDB 130130 / EuI1c)</name>
    <name type="common">Frankia inefficax</name>
    <dbReference type="NCBI Taxonomy" id="298654"/>
    <lineage>
        <taxon>Bacteria</taxon>
        <taxon>Bacillati</taxon>
        <taxon>Actinomycetota</taxon>
        <taxon>Actinomycetes</taxon>
        <taxon>Frankiales</taxon>
        <taxon>Frankiaceae</taxon>
        <taxon>Pseudofrankia</taxon>
    </lineage>
</organism>
<proteinExistence type="predicted"/>
<dbReference type="HOGENOM" id="CLU_1145877_0_0_11"/>
<feature type="transmembrane region" description="Helical" evidence="1">
    <location>
        <begin position="202"/>
        <end position="221"/>
    </location>
</feature>
<keyword evidence="1" id="KW-0812">Transmembrane</keyword>
<dbReference type="EMBL" id="CP002299">
    <property type="protein sequence ID" value="ADP81190.1"/>
    <property type="molecule type" value="Genomic_DNA"/>
</dbReference>
<dbReference type="AlphaFoldDB" id="E3ITZ7"/>
<reference evidence="2 3" key="1">
    <citation type="submission" date="2010-10" db="EMBL/GenBank/DDBJ databases">
        <title>Complete sequence of Frankia sp. EuI1c.</title>
        <authorList>
            <consortium name="US DOE Joint Genome Institute"/>
            <person name="Lucas S."/>
            <person name="Copeland A."/>
            <person name="Lapidus A."/>
            <person name="Cheng J.-F."/>
            <person name="Bruce D."/>
            <person name="Goodwin L."/>
            <person name="Pitluck S."/>
            <person name="Chertkov O."/>
            <person name="Detter J.C."/>
            <person name="Han C."/>
            <person name="Tapia R."/>
            <person name="Land M."/>
            <person name="Hauser L."/>
            <person name="Jeffries C."/>
            <person name="Kyrpides N."/>
            <person name="Ivanova N."/>
            <person name="Mikhailova N."/>
            <person name="Beauchemin N."/>
            <person name="Sen A."/>
            <person name="Sur S.A."/>
            <person name="Gtari M."/>
            <person name="Wall L."/>
            <person name="Tisa L."/>
            <person name="Woyke T."/>
        </authorList>
    </citation>
    <scope>NUCLEOTIDE SEQUENCE [LARGE SCALE GENOMIC DNA]</scope>
    <source>
        <strain evidence="3">DSM 45817 / CECT 9037 / EuI1c</strain>
    </source>
</reference>